<sequence length="59" mass="6539">MQHGEAPTKIVPTLCVGMHPVTLCVTTLKADAERPGRHSHAERGNDQVRQKSLHKRRAS</sequence>
<evidence type="ECO:0000313" key="3">
    <source>
        <dbReference type="Proteomes" id="UP000239731"/>
    </source>
</evidence>
<dbReference type="AlphaFoldDB" id="A0A2T0IIT4"/>
<feature type="compositionally biased region" description="Basic and acidic residues" evidence="1">
    <location>
        <begin position="31"/>
        <end position="49"/>
    </location>
</feature>
<evidence type="ECO:0000313" key="2">
    <source>
        <dbReference type="EMBL" id="PRW95249.1"/>
    </source>
</evidence>
<dbReference type="EMBL" id="PVUH01000001">
    <property type="protein sequence ID" value="PRW95249.1"/>
    <property type="molecule type" value="Genomic_DNA"/>
</dbReference>
<reference evidence="2 3" key="1">
    <citation type="submission" date="2018-03" db="EMBL/GenBank/DDBJ databases">
        <title>Blue discolouration in mozzarella cheese caused by Pseudomonas fluorescens.</title>
        <authorList>
            <person name="Chiesa F."/>
            <person name="Dalmasso A."/>
            <person name="Lomonaco S."/>
        </authorList>
    </citation>
    <scope>NUCLEOTIDE SEQUENCE [LARGE SCALE GENOMIC DNA]</scope>
    <source>
        <strain evidence="2 3">11293</strain>
    </source>
</reference>
<protein>
    <submittedName>
        <fullName evidence="2">Uncharacterized protein</fullName>
    </submittedName>
</protein>
<gene>
    <name evidence="2" type="ORF">C7A10_01750</name>
</gene>
<proteinExistence type="predicted"/>
<accession>A0A2T0IIT4</accession>
<feature type="region of interest" description="Disordered" evidence="1">
    <location>
        <begin position="31"/>
        <end position="59"/>
    </location>
</feature>
<dbReference type="Proteomes" id="UP000239731">
    <property type="component" value="Unassembled WGS sequence"/>
</dbReference>
<name>A0A2T0IIT4_PSEFL</name>
<comment type="caution">
    <text evidence="2">The sequence shown here is derived from an EMBL/GenBank/DDBJ whole genome shotgun (WGS) entry which is preliminary data.</text>
</comment>
<organism evidence="2 3">
    <name type="scientific">Pseudomonas fluorescens</name>
    <dbReference type="NCBI Taxonomy" id="294"/>
    <lineage>
        <taxon>Bacteria</taxon>
        <taxon>Pseudomonadati</taxon>
        <taxon>Pseudomonadota</taxon>
        <taxon>Gammaproteobacteria</taxon>
        <taxon>Pseudomonadales</taxon>
        <taxon>Pseudomonadaceae</taxon>
        <taxon>Pseudomonas</taxon>
    </lineage>
</organism>
<evidence type="ECO:0000256" key="1">
    <source>
        <dbReference type="SAM" id="MobiDB-lite"/>
    </source>
</evidence>